<evidence type="ECO:0000313" key="2">
    <source>
        <dbReference type="Proteomes" id="UP001157006"/>
    </source>
</evidence>
<proteinExistence type="predicted"/>
<accession>A0AAV0Z8Y2</accession>
<organism evidence="1 2">
    <name type="scientific">Vicia faba</name>
    <name type="common">Broad bean</name>
    <name type="synonym">Faba vulgaris</name>
    <dbReference type="NCBI Taxonomy" id="3906"/>
    <lineage>
        <taxon>Eukaryota</taxon>
        <taxon>Viridiplantae</taxon>
        <taxon>Streptophyta</taxon>
        <taxon>Embryophyta</taxon>
        <taxon>Tracheophyta</taxon>
        <taxon>Spermatophyta</taxon>
        <taxon>Magnoliopsida</taxon>
        <taxon>eudicotyledons</taxon>
        <taxon>Gunneridae</taxon>
        <taxon>Pentapetalae</taxon>
        <taxon>rosids</taxon>
        <taxon>fabids</taxon>
        <taxon>Fabales</taxon>
        <taxon>Fabaceae</taxon>
        <taxon>Papilionoideae</taxon>
        <taxon>50 kb inversion clade</taxon>
        <taxon>NPAAA clade</taxon>
        <taxon>Hologalegina</taxon>
        <taxon>IRL clade</taxon>
        <taxon>Fabeae</taxon>
        <taxon>Vicia</taxon>
    </lineage>
</organism>
<protein>
    <submittedName>
        <fullName evidence="1">Uncharacterized protein</fullName>
    </submittedName>
</protein>
<keyword evidence="2" id="KW-1185">Reference proteome</keyword>
<dbReference type="EMBL" id="OX451735">
    <property type="protein sequence ID" value="CAI8593319.1"/>
    <property type="molecule type" value="Genomic_DNA"/>
</dbReference>
<evidence type="ECO:0000313" key="1">
    <source>
        <dbReference type="EMBL" id="CAI8593319.1"/>
    </source>
</evidence>
<gene>
    <name evidence="1" type="ORF">VFH_I085440</name>
</gene>
<dbReference type="Proteomes" id="UP001157006">
    <property type="component" value="Chromosome 1S"/>
</dbReference>
<reference evidence="1 2" key="1">
    <citation type="submission" date="2023-01" db="EMBL/GenBank/DDBJ databases">
        <authorList>
            <person name="Kreplak J."/>
        </authorList>
    </citation>
    <scope>NUCLEOTIDE SEQUENCE [LARGE SCALE GENOMIC DNA]</scope>
</reference>
<sequence length="147" mass="16917">MVHPDTFFKTNMYVDVKQDEVEDDVKLGDIEDDVKPVDVEVDVKPIVVVEKFVRCDKIPPPILPFSAVRTPPSADNLFACCTTATVSDPSLRFRSFRFRTQTHRDRCSTDISFTRRPVTCRKPFIRDTNNRASRCVARCHPLRSCLR</sequence>
<dbReference type="AlphaFoldDB" id="A0AAV0Z8Y2"/>
<name>A0AAV0Z8Y2_VICFA</name>